<dbReference type="SUPFAM" id="SSF57850">
    <property type="entry name" value="RING/U-box"/>
    <property type="match status" value="1"/>
</dbReference>
<dbReference type="UniPathway" id="UPA00143"/>
<sequence>MLRQFMLRAAAAAAAQHPGGGSACRRGVGAALTAHAERAYSPEPTDNGDSGPAEPKPSSDVKVNVAVMRNDLSHLQNNVKEMKAMLEDMVGGKTPYQQAEAAALREVKTELREVKTDTNMLVLWRTRVVAAGTVVGAMATAVLSVAVPAGRPASPATQPTPPALDDDLLQQLCCPITHEPMSDPMVATFGHTYERAAIEGWIARQAAAGQAPAFPLTHEPLRSTDLRPSHTLRAMVVSFLERGLLR</sequence>
<dbReference type="OrthoDB" id="10064100at2759"/>
<dbReference type="InterPro" id="IPR003613">
    <property type="entry name" value="Ubox_domain"/>
</dbReference>
<dbReference type="Pfam" id="PF04564">
    <property type="entry name" value="U-box"/>
    <property type="match status" value="1"/>
</dbReference>
<dbReference type="PANTHER" id="PTHR46573:SF1">
    <property type="entry name" value="WD REPEAT, SAM AND U-BOX DOMAIN-CONTAINING PROTEIN 1"/>
    <property type="match status" value="1"/>
</dbReference>
<dbReference type="GO" id="GO:0004842">
    <property type="term" value="F:ubiquitin-protein transferase activity"/>
    <property type="evidence" value="ECO:0007669"/>
    <property type="project" value="InterPro"/>
</dbReference>
<reference evidence="4 5" key="1">
    <citation type="journal article" date="2018" name="Plant J.">
        <title>Genome sequences of Chlorella sorokiniana UTEX 1602 and Micractinium conductrix SAG 241.80: implications to maltose excretion by a green alga.</title>
        <authorList>
            <person name="Arriola M.B."/>
            <person name="Velmurugan N."/>
            <person name="Zhang Y."/>
            <person name="Plunkett M.H."/>
            <person name="Hondzo H."/>
            <person name="Barney B.M."/>
        </authorList>
    </citation>
    <scope>NUCLEOTIDE SEQUENCE [LARGE SCALE GENOMIC DNA]</scope>
    <source>
        <strain evidence="4 5">SAG 241.80</strain>
    </source>
</reference>
<evidence type="ECO:0000256" key="1">
    <source>
        <dbReference type="SAM" id="MobiDB-lite"/>
    </source>
</evidence>
<evidence type="ECO:0000259" key="2">
    <source>
        <dbReference type="PROSITE" id="PS51698"/>
    </source>
</evidence>
<accession>A0A2P6VGU0</accession>
<dbReference type="AlphaFoldDB" id="A0A2P6VGU0"/>
<proteinExistence type="predicted"/>
<dbReference type="PROSITE" id="PS51698">
    <property type="entry name" value="U_BOX"/>
    <property type="match status" value="1"/>
</dbReference>
<evidence type="ECO:0000313" key="3">
    <source>
        <dbReference type="EMBL" id="PSC73305.1"/>
    </source>
</evidence>
<dbReference type="SMART" id="SM00504">
    <property type="entry name" value="Ubox"/>
    <property type="match status" value="1"/>
</dbReference>
<evidence type="ECO:0000313" key="5">
    <source>
        <dbReference type="Proteomes" id="UP000239649"/>
    </source>
</evidence>
<keyword evidence="5" id="KW-1185">Reference proteome</keyword>
<dbReference type="InterPro" id="IPR052085">
    <property type="entry name" value="WD-SAM-U-box"/>
</dbReference>
<feature type="domain" description="U-box" evidence="2">
    <location>
        <begin position="167"/>
        <end position="246"/>
    </location>
</feature>
<dbReference type="InterPro" id="IPR013083">
    <property type="entry name" value="Znf_RING/FYVE/PHD"/>
</dbReference>
<evidence type="ECO:0000313" key="4">
    <source>
        <dbReference type="EMBL" id="PSC73306.1"/>
    </source>
</evidence>
<comment type="caution">
    <text evidence="4">The sequence shown here is derived from an EMBL/GenBank/DDBJ whole genome shotgun (WGS) entry which is preliminary data.</text>
</comment>
<dbReference type="PROSITE" id="PS51257">
    <property type="entry name" value="PROKAR_LIPOPROTEIN"/>
    <property type="match status" value="1"/>
</dbReference>
<dbReference type="Gene3D" id="3.30.40.10">
    <property type="entry name" value="Zinc/RING finger domain, C3HC4 (zinc finger)"/>
    <property type="match status" value="1"/>
</dbReference>
<organism evidence="4 5">
    <name type="scientific">Micractinium conductrix</name>
    <dbReference type="NCBI Taxonomy" id="554055"/>
    <lineage>
        <taxon>Eukaryota</taxon>
        <taxon>Viridiplantae</taxon>
        <taxon>Chlorophyta</taxon>
        <taxon>core chlorophytes</taxon>
        <taxon>Trebouxiophyceae</taxon>
        <taxon>Chlorellales</taxon>
        <taxon>Chlorellaceae</taxon>
        <taxon>Chlorella clade</taxon>
        <taxon>Micractinium</taxon>
    </lineage>
</organism>
<dbReference type="EMBL" id="LHPF02000007">
    <property type="protein sequence ID" value="PSC73306.1"/>
    <property type="molecule type" value="Genomic_DNA"/>
</dbReference>
<feature type="region of interest" description="Disordered" evidence="1">
    <location>
        <begin position="38"/>
        <end position="59"/>
    </location>
</feature>
<name>A0A2P6VGU0_9CHLO</name>
<dbReference type="Proteomes" id="UP000239649">
    <property type="component" value="Unassembled WGS sequence"/>
</dbReference>
<reference evidence="4" key="2">
    <citation type="submission" date="2018-02" db="EMBL/GenBank/DDBJ databases">
        <authorList>
            <person name="Cohen D.B."/>
            <person name="Kent A.D."/>
        </authorList>
    </citation>
    <scope>NUCLEOTIDE SEQUENCE</scope>
    <source>
        <strain evidence="4">SAG 241.80</strain>
    </source>
</reference>
<gene>
    <name evidence="4" type="ORF">C2E20_3541</name>
</gene>
<dbReference type="PANTHER" id="PTHR46573">
    <property type="entry name" value="WD REPEAT, SAM AND U-BOX DOMAIN-CONTAINING PROTEIN 1"/>
    <property type="match status" value="1"/>
</dbReference>
<dbReference type="CDD" id="cd16655">
    <property type="entry name" value="RING-Ubox_WDSUB1-like"/>
    <property type="match status" value="1"/>
</dbReference>
<dbReference type="EMBL" id="LHPF02000007">
    <property type="protein sequence ID" value="PSC73305.1"/>
    <property type="molecule type" value="Genomic_DNA"/>
</dbReference>
<protein>
    <submittedName>
        <fullName evidence="3">U-box and intein containing von Willebrand factor type A isoform A</fullName>
    </submittedName>
    <submittedName>
        <fullName evidence="4">U-box and intein containing von Willebrand factor type A isoform B</fullName>
    </submittedName>
</protein>
<dbReference type="GO" id="GO:0016567">
    <property type="term" value="P:protein ubiquitination"/>
    <property type="evidence" value="ECO:0007669"/>
    <property type="project" value="UniProtKB-UniPathway"/>
</dbReference>